<feature type="chain" id="PRO_5011566292" evidence="3">
    <location>
        <begin position="24"/>
        <end position="364"/>
    </location>
</feature>
<accession>A0A1I1RVG4</accession>
<dbReference type="Gene3D" id="1.20.1420.20">
    <property type="entry name" value="M75 peptidase, HXXE motif"/>
    <property type="match status" value="1"/>
</dbReference>
<dbReference type="PROSITE" id="PS51257">
    <property type="entry name" value="PROKAR_LIPOPROTEIN"/>
    <property type="match status" value="1"/>
</dbReference>
<dbReference type="InterPro" id="IPR038352">
    <property type="entry name" value="Imelysin_sf"/>
</dbReference>
<dbReference type="AlphaFoldDB" id="A0A1I1RVG4"/>
<dbReference type="CDD" id="cd14659">
    <property type="entry name" value="Imelysin-like_IPPA"/>
    <property type="match status" value="1"/>
</dbReference>
<protein>
    <submittedName>
        <fullName evidence="5">Imelysin</fullName>
    </submittedName>
</protein>
<keyword evidence="2 3" id="KW-0732">Signal</keyword>
<dbReference type="EMBL" id="FOMI01000011">
    <property type="protein sequence ID" value="SFD38052.1"/>
    <property type="molecule type" value="Genomic_DNA"/>
</dbReference>
<dbReference type="STRING" id="870482.SAMN04487987_11182"/>
<dbReference type="OrthoDB" id="650514at2"/>
<dbReference type="InterPro" id="IPR034984">
    <property type="entry name" value="Imelysin-like_IPPA"/>
</dbReference>
<gene>
    <name evidence="5" type="ORF">SAMN04487987_11182</name>
</gene>
<reference evidence="6" key="1">
    <citation type="submission" date="2016-10" db="EMBL/GenBank/DDBJ databases">
        <authorList>
            <person name="Varghese N."/>
            <person name="Submissions S."/>
        </authorList>
    </citation>
    <scope>NUCLEOTIDE SEQUENCE [LARGE SCALE GENOMIC DNA]</scope>
    <source>
        <strain evidence="6">DSM 25730</strain>
    </source>
</reference>
<evidence type="ECO:0000259" key="4">
    <source>
        <dbReference type="Pfam" id="PF09375"/>
    </source>
</evidence>
<dbReference type="GO" id="GO:0030313">
    <property type="term" value="C:cell envelope"/>
    <property type="evidence" value="ECO:0007669"/>
    <property type="project" value="UniProtKB-SubCell"/>
</dbReference>
<evidence type="ECO:0000313" key="5">
    <source>
        <dbReference type="EMBL" id="SFD38052.1"/>
    </source>
</evidence>
<evidence type="ECO:0000313" key="6">
    <source>
        <dbReference type="Proteomes" id="UP000199439"/>
    </source>
</evidence>
<proteinExistence type="predicted"/>
<evidence type="ECO:0000256" key="3">
    <source>
        <dbReference type="SAM" id="SignalP"/>
    </source>
</evidence>
<evidence type="ECO:0000256" key="1">
    <source>
        <dbReference type="ARBA" id="ARBA00004196"/>
    </source>
</evidence>
<keyword evidence="6" id="KW-1185">Reference proteome</keyword>
<dbReference type="Pfam" id="PF09375">
    <property type="entry name" value="Peptidase_M75"/>
    <property type="match status" value="1"/>
</dbReference>
<name>A0A1I1RVG4_9FLAO</name>
<sequence>MIKKLFLATVVLALVVACSSSSSDDSPTVTDNFNRGALLTNLADNIIIPAFQDLSLKLETLKTDKDAFIADANQTNLDELRASWLEAYKVWQHVEMFNIGKAEELLYGFQMNIYPVSTTDVETNISNGSYDLTHANNNDAVGFPAVDYMINGVAGNDADILAKYEDEKYKMYLSDLVNQMESLTNIVLTDWTSTYRSTFISQTSNTTTSAVNKFVNDFIFYFEKGLRANKFGIPAGVFSTDPLAEKVEAFYNQEVSKTLALEALLATQNTFNGTYYSSSVKGESFSSYLNELDRSDLAALINTRFDNAREKINLLDNNFYSQVTTDNTKMTEAYDALQLAVVSLKVDMLQAFNISVDYVDADGD</sequence>
<comment type="subcellular location">
    <subcellularLocation>
        <location evidence="1">Cell envelope</location>
    </subcellularLocation>
</comment>
<feature type="domain" description="Imelysin-like" evidence="4">
    <location>
        <begin position="47"/>
        <end position="341"/>
    </location>
</feature>
<dbReference type="RefSeq" id="WP_092853501.1">
    <property type="nucleotide sequence ID" value="NZ_FOMI01000011.1"/>
</dbReference>
<evidence type="ECO:0000256" key="2">
    <source>
        <dbReference type="ARBA" id="ARBA00022729"/>
    </source>
</evidence>
<feature type="signal peptide" evidence="3">
    <location>
        <begin position="1"/>
        <end position="23"/>
    </location>
</feature>
<organism evidence="5 6">
    <name type="scientific">Algibacter pectinivorans</name>
    <dbReference type="NCBI Taxonomy" id="870482"/>
    <lineage>
        <taxon>Bacteria</taxon>
        <taxon>Pseudomonadati</taxon>
        <taxon>Bacteroidota</taxon>
        <taxon>Flavobacteriia</taxon>
        <taxon>Flavobacteriales</taxon>
        <taxon>Flavobacteriaceae</taxon>
        <taxon>Algibacter</taxon>
    </lineage>
</organism>
<dbReference type="InterPro" id="IPR018976">
    <property type="entry name" value="Imelysin-like"/>
</dbReference>
<dbReference type="Proteomes" id="UP000199439">
    <property type="component" value="Unassembled WGS sequence"/>
</dbReference>